<organism evidence="2 3">
    <name type="scientific">Nocardiopsis terrae</name>
    <dbReference type="NCBI Taxonomy" id="372655"/>
    <lineage>
        <taxon>Bacteria</taxon>
        <taxon>Bacillati</taxon>
        <taxon>Actinomycetota</taxon>
        <taxon>Actinomycetes</taxon>
        <taxon>Streptosporangiales</taxon>
        <taxon>Nocardiopsidaceae</taxon>
        <taxon>Nocardiopsis</taxon>
    </lineage>
</organism>
<dbReference type="SUPFAM" id="SSF55298">
    <property type="entry name" value="YjgF-like"/>
    <property type="match status" value="1"/>
</dbReference>
<dbReference type="Proteomes" id="UP000598217">
    <property type="component" value="Unassembled WGS sequence"/>
</dbReference>
<feature type="region of interest" description="Disordered" evidence="1">
    <location>
        <begin position="139"/>
        <end position="178"/>
    </location>
</feature>
<sequence length="178" mass="19033">MDRTPHEIINPLTLADPVGYSHALVVTPGRTVYVGGQASRRPDGALTGDSVVQQFDQALANMVEALRAAGAEPAHVVNMRVHTTSVGVYRVNLKALGSVYRRHMGRYYPPMSVVGVTELLEAGALVELECTAVVPEAHRHGGLEEGAPRELVEEVDEAFTDRPRGFGDPAAGPEGARD</sequence>
<comment type="caution">
    <text evidence="2">The sequence shown here is derived from an EMBL/GenBank/DDBJ whole genome shotgun (WGS) entry which is preliminary data.</text>
</comment>
<evidence type="ECO:0000313" key="3">
    <source>
        <dbReference type="Proteomes" id="UP000598217"/>
    </source>
</evidence>
<accession>A0ABR9HIY3</accession>
<protein>
    <submittedName>
        <fullName evidence="2">Enamine deaminase RidA (YjgF/YER057c/UK114 family)</fullName>
    </submittedName>
</protein>
<dbReference type="InterPro" id="IPR006175">
    <property type="entry name" value="YjgF/YER057c/UK114"/>
</dbReference>
<dbReference type="PANTHER" id="PTHR43857:SF1">
    <property type="entry name" value="YJGH FAMILY PROTEIN"/>
    <property type="match status" value="1"/>
</dbReference>
<evidence type="ECO:0000313" key="2">
    <source>
        <dbReference type="EMBL" id="MBE1458974.1"/>
    </source>
</evidence>
<keyword evidence="3" id="KW-1185">Reference proteome</keyword>
<proteinExistence type="predicted"/>
<dbReference type="PANTHER" id="PTHR43857">
    <property type="entry name" value="BLR7761 PROTEIN"/>
    <property type="match status" value="1"/>
</dbReference>
<evidence type="ECO:0000256" key="1">
    <source>
        <dbReference type="SAM" id="MobiDB-lite"/>
    </source>
</evidence>
<dbReference type="Pfam" id="PF01042">
    <property type="entry name" value="Ribonuc_L-PSP"/>
    <property type="match status" value="1"/>
</dbReference>
<dbReference type="EMBL" id="JADBDY010000001">
    <property type="protein sequence ID" value="MBE1458974.1"/>
    <property type="molecule type" value="Genomic_DNA"/>
</dbReference>
<dbReference type="CDD" id="cd00448">
    <property type="entry name" value="YjgF_YER057c_UK114_family"/>
    <property type="match status" value="1"/>
</dbReference>
<name>A0ABR9HIY3_9ACTN</name>
<gene>
    <name evidence="2" type="ORF">H4W79_003188</name>
</gene>
<dbReference type="RefSeq" id="WP_191272002.1">
    <property type="nucleotide sequence ID" value="NZ_BMXJ01000005.1"/>
</dbReference>
<feature type="compositionally biased region" description="Basic and acidic residues" evidence="1">
    <location>
        <begin position="139"/>
        <end position="152"/>
    </location>
</feature>
<reference evidence="2 3" key="1">
    <citation type="submission" date="2020-10" db="EMBL/GenBank/DDBJ databases">
        <title>Sequencing the genomes of 1000 actinobacteria strains.</title>
        <authorList>
            <person name="Klenk H.-P."/>
        </authorList>
    </citation>
    <scope>NUCLEOTIDE SEQUENCE [LARGE SCALE GENOMIC DNA]</scope>
    <source>
        <strain evidence="2 3">DSM 45157</strain>
    </source>
</reference>
<dbReference type="InterPro" id="IPR035959">
    <property type="entry name" value="RutC-like_sf"/>
</dbReference>
<dbReference type="Gene3D" id="3.30.1330.40">
    <property type="entry name" value="RutC-like"/>
    <property type="match status" value="1"/>
</dbReference>